<feature type="transmembrane region" description="Helical" evidence="1">
    <location>
        <begin position="110"/>
        <end position="132"/>
    </location>
</feature>
<dbReference type="STRING" id="670052.PA27867_2708"/>
<feature type="transmembrane region" description="Helical" evidence="1">
    <location>
        <begin position="79"/>
        <end position="98"/>
    </location>
</feature>
<keyword evidence="1" id="KW-0812">Transmembrane</keyword>
<feature type="transmembrane region" description="Helical" evidence="1">
    <location>
        <begin position="170"/>
        <end position="187"/>
    </location>
</feature>
<gene>
    <name evidence="2" type="ORF">PA27867_2708</name>
</gene>
<evidence type="ECO:0000256" key="1">
    <source>
        <dbReference type="SAM" id="Phobius"/>
    </source>
</evidence>
<proteinExistence type="predicted"/>
<name>A0A1B1BM74_9MICO</name>
<dbReference type="RefSeq" id="WP_066597200.1">
    <property type="nucleotide sequence ID" value="NZ_CP016282.1"/>
</dbReference>
<protein>
    <submittedName>
        <fullName evidence="2">Uncharacterized protein</fullName>
    </submittedName>
</protein>
<dbReference type="AlphaFoldDB" id="A0A1B1BM74"/>
<dbReference type="KEGG" id="cart:PA27867_2708"/>
<evidence type="ECO:0000313" key="2">
    <source>
        <dbReference type="EMBL" id="ANP73648.1"/>
    </source>
</evidence>
<feature type="transmembrane region" description="Helical" evidence="1">
    <location>
        <begin position="144"/>
        <end position="163"/>
    </location>
</feature>
<keyword evidence="3" id="KW-1185">Reference proteome</keyword>
<organism evidence="2 3">
    <name type="scientific">Cryobacterium arcticum</name>
    <dbReference type="NCBI Taxonomy" id="670052"/>
    <lineage>
        <taxon>Bacteria</taxon>
        <taxon>Bacillati</taxon>
        <taxon>Actinomycetota</taxon>
        <taxon>Actinomycetes</taxon>
        <taxon>Micrococcales</taxon>
        <taxon>Microbacteriaceae</taxon>
        <taxon>Cryobacterium</taxon>
    </lineage>
</organism>
<reference evidence="2 3" key="1">
    <citation type="submission" date="2016-06" db="EMBL/GenBank/DDBJ databases">
        <title>Genome sequencing of Cryobacterium arcticum PAMC 27867.</title>
        <authorList>
            <person name="Lee J."/>
            <person name="Kim O.-S."/>
        </authorList>
    </citation>
    <scope>NUCLEOTIDE SEQUENCE [LARGE SCALE GENOMIC DNA]</scope>
    <source>
        <strain evidence="2 3">PAMC 27867</strain>
    </source>
</reference>
<dbReference type="Proteomes" id="UP000092582">
    <property type="component" value="Chromosome 1"/>
</dbReference>
<keyword evidence="1" id="KW-0472">Membrane</keyword>
<feature type="transmembrane region" description="Helical" evidence="1">
    <location>
        <begin position="37"/>
        <end position="59"/>
    </location>
</feature>
<feature type="transmembrane region" description="Helical" evidence="1">
    <location>
        <begin position="193"/>
        <end position="212"/>
    </location>
</feature>
<accession>A0A1B1BM74</accession>
<keyword evidence="1" id="KW-1133">Transmembrane helix</keyword>
<sequence length="218" mass="23061">MDDTRTPAVDLDEPLGDPREMLALLEKQQRQVTDAQIAPVVWLYFIWGIAWLVGFLALWSGDADGNPWFTIPAGVATPLFIVLLVISIVSSAVIGMRINRGVRGVSSFSGAVYGLSWSVCGTAFALLGTALISHGMSTDLANLYFPSGFALMCGTIYLGGAALWREKSQLILGLIMLTVGAAAPFAGSPGNDLVFALAGGGAFLVVAAVMAVRLRRNR</sequence>
<evidence type="ECO:0000313" key="3">
    <source>
        <dbReference type="Proteomes" id="UP000092582"/>
    </source>
</evidence>
<dbReference type="OrthoDB" id="3240366at2"/>
<dbReference type="EMBL" id="CP016282">
    <property type="protein sequence ID" value="ANP73648.1"/>
    <property type="molecule type" value="Genomic_DNA"/>
</dbReference>